<dbReference type="InterPro" id="IPR009061">
    <property type="entry name" value="DNA-bd_dom_put_sf"/>
</dbReference>
<dbReference type="AlphaFoldDB" id="A0AA96VCV9"/>
<keyword evidence="3" id="KW-1185">Reference proteome</keyword>
<evidence type="ECO:0000259" key="1">
    <source>
        <dbReference type="Pfam" id="PF12728"/>
    </source>
</evidence>
<protein>
    <submittedName>
        <fullName evidence="2">Helix-turn-helix domain-containing protein</fullName>
    </submittedName>
</protein>
<dbReference type="Gene3D" id="1.10.10.10">
    <property type="entry name" value="Winged helix-like DNA-binding domain superfamily/Winged helix DNA-binding domain"/>
    <property type="match status" value="1"/>
</dbReference>
<dbReference type="NCBIfam" id="TIGR01764">
    <property type="entry name" value="excise"/>
    <property type="match status" value="1"/>
</dbReference>
<dbReference type="SUPFAM" id="SSF46955">
    <property type="entry name" value="Putative DNA-binding domain"/>
    <property type="match status" value="1"/>
</dbReference>
<dbReference type="RefSeq" id="WP_248028717.1">
    <property type="nucleotide sequence ID" value="NZ_CP118733.1"/>
</dbReference>
<evidence type="ECO:0000313" key="3">
    <source>
        <dbReference type="Proteomes" id="UP001304088"/>
    </source>
</evidence>
<proteinExistence type="predicted"/>
<dbReference type="InterPro" id="IPR041657">
    <property type="entry name" value="HTH_17"/>
</dbReference>
<dbReference type="InterPro" id="IPR036388">
    <property type="entry name" value="WH-like_DNA-bd_sf"/>
</dbReference>
<dbReference type="EMBL" id="CP118733">
    <property type="protein sequence ID" value="WNY46827.1"/>
    <property type="molecule type" value="Genomic_DNA"/>
</dbReference>
<feature type="domain" description="Helix-turn-helix" evidence="1">
    <location>
        <begin position="38"/>
        <end position="85"/>
    </location>
</feature>
<dbReference type="Proteomes" id="UP001304088">
    <property type="component" value="Chromosome"/>
</dbReference>
<dbReference type="GO" id="GO:0003677">
    <property type="term" value="F:DNA binding"/>
    <property type="evidence" value="ECO:0007669"/>
    <property type="project" value="InterPro"/>
</dbReference>
<name>A0AA96VCV9_9STRE</name>
<reference evidence="2 3" key="1">
    <citation type="submission" date="2023-02" db="EMBL/GenBank/DDBJ databases">
        <title>Streptococcus sp. Genome Sequencing and Assembly.</title>
        <authorList>
            <person name="Shore S.M."/>
            <person name="Nicholson T.L."/>
        </authorList>
    </citation>
    <scope>NUCLEOTIDE SEQUENCE [LARGE SCALE GENOMIC DNA]</scope>
    <source>
        <strain evidence="2 3">29896</strain>
    </source>
</reference>
<dbReference type="Pfam" id="PF12728">
    <property type="entry name" value="HTH_17"/>
    <property type="match status" value="1"/>
</dbReference>
<evidence type="ECO:0000313" key="2">
    <source>
        <dbReference type="EMBL" id="WNY46827.1"/>
    </source>
</evidence>
<accession>A0AA96VCV9</accession>
<dbReference type="KEGG" id="ssuv:PXH68_08070"/>
<dbReference type="InterPro" id="IPR010093">
    <property type="entry name" value="SinI_DNA-bd"/>
</dbReference>
<gene>
    <name evidence="2" type="ORF">PXH68_08070</name>
</gene>
<sequence length="87" mass="10094">MQVILPDEQIHQIQILLSNLIQKEIEQQLEQSGLNSPYLNKQQACDYLGISNNTLDNWIKKGLPAIKIGKTIRFHIESIDRWLTTHN</sequence>
<organism evidence="2 3">
    <name type="scientific">Streptococcus suivaginalis</name>
    <dbReference type="NCBI Taxonomy" id="3028082"/>
    <lineage>
        <taxon>Bacteria</taxon>
        <taxon>Bacillati</taxon>
        <taxon>Bacillota</taxon>
        <taxon>Bacilli</taxon>
        <taxon>Lactobacillales</taxon>
        <taxon>Streptococcaceae</taxon>
        <taxon>Streptococcus</taxon>
    </lineage>
</organism>